<dbReference type="EMBL" id="JBDKWZ010000007">
    <property type="protein sequence ID" value="MEN7549007.1"/>
    <property type="molecule type" value="Genomic_DNA"/>
</dbReference>
<keyword evidence="4" id="KW-0732">Signal</keyword>
<dbReference type="Proteomes" id="UP001403385">
    <property type="component" value="Unassembled WGS sequence"/>
</dbReference>
<keyword evidence="3 7" id="KW-0645">Protease</keyword>
<dbReference type="GO" id="GO:0043171">
    <property type="term" value="P:peptide catabolic process"/>
    <property type="evidence" value="ECO:0007669"/>
    <property type="project" value="UniProtKB-UniRule"/>
</dbReference>
<dbReference type="GO" id="GO:0070009">
    <property type="term" value="F:serine-type aminopeptidase activity"/>
    <property type="evidence" value="ECO:0007669"/>
    <property type="project" value="UniProtKB-UniRule"/>
</dbReference>
<reference evidence="9 10" key="1">
    <citation type="submission" date="2024-04" db="EMBL/GenBank/DDBJ databases">
        <title>Novel genus in family Flammeovirgaceae.</title>
        <authorList>
            <person name="Nguyen T.H."/>
            <person name="Vuong T.Q."/>
            <person name="Le H."/>
            <person name="Kim S.-G."/>
        </authorList>
    </citation>
    <scope>NUCLEOTIDE SEQUENCE [LARGE SCALE GENOMIC DNA]</scope>
    <source>
        <strain evidence="9 10">JCM 23209</strain>
    </source>
</reference>
<name>A0AAW9S673_9BACT</name>
<dbReference type="Gene3D" id="2.40.10.10">
    <property type="entry name" value="Trypsin-like serine proteases"/>
    <property type="match status" value="1"/>
</dbReference>
<evidence type="ECO:0000256" key="7">
    <source>
        <dbReference type="RuleBase" id="RU366067"/>
    </source>
</evidence>
<dbReference type="RefSeq" id="WP_346821780.1">
    <property type="nucleotide sequence ID" value="NZ_JBDKWZ010000007.1"/>
</dbReference>
<protein>
    <recommendedName>
        <fullName evidence="7">Dipeptidyl-peptidase</fullName>
        <ecNumber evidence="7">3.4.14.-</ecNumber>
    </recommendedName>
</protein>
<keyword evidence="2 7" id="KW-0031">Aminopeptidase</keyword>
<dbReference type="GO" id="GO:0008239">
    <property type="term" value="F:dipeptidyl-peptidase activity"/>
    <property type="evidence" value="ECO:0007669"/>
    <property type="project" value="UniProtKB-UniRule"/>
</dbReference>
<dbReference type="GO" id="GO:0006508">
    <property type="term" value="P:proteolysis"/>
    <property type="evidence" value="ECO:0007669"/>
    <property type="project" value="UniProtKB-KW"/>
</dbReference>
<dbReference type="Pfam" id="PF10459">
    <property type="entry name" value="Peptidase_S46"/>
    <property type="match status" value="1"/>
</dbReference>
<evidence type="ECO:0000313" key="10">
    <source>
        <dbReference type="Proteomes" id="UP001403385"/>
    </source>
</evidence>
<dbReference type="PANTHER" id="PTHR38469">
    <property type="entry name" value="PERIPLASMIC PEPTIDASE SUBFAMILY S1B"/>
    <property type="match status" value="1"/>
</dbReference>
<evidence type="ECO:0000256" key="3">
    <source>
        <dbReference type="ARBA" id="ARBA00022670"/>
    </source>
</evidence>
<dbReference type="PANTHER" id="PTHR38469:SF1">
    <property type="entry name" value="PERIPLASMIC PEPTIDASE SUBFAMILY S1B"/>
    <property type="match status" value="1"/>
</dbReference>
<comment type="function">
    <text evidence="7">Catalyzes the removal of dipeptides from the N-terminus of oligopeptides.</text>
</comment>
<feature type="coiled-coil region" evidence="8">
    <location>
        <begin position="403"/>
        <end position="430"/>
    </location>
</feature>
<gene>
    <name evidence="9" type="ORF">AAG747_13875</name>
</gene>
<dbReference type="EC" id="3.4.14.-" evidence="7"/>
<comment type="caution">
    <text evidence="9">The sequence shown here is derived from an EMBL/GenBank/DDBJ whole genome shotgun (WGS) entry which is preliminary data.</text>
</comment>
<dbReference type="InterPro" id="IPR009003">
    <property type="entry name" value="Peptidase_S1_PA"/>
</dbReference>
<dbReference type="SUPFAM" id="SSF50494">
    <property type="entry name" value="Trypsin-like serine proteases"/>
    <property type="match status" value="1"/>
</dbReference>
<evidence type="ECO:0000256" key="4">
    <source>
        <dbReference type="ARBA" id="ARBA00022729"/>
    </source>
</evidence>
<evidence type="ECO:0000256" key="2">
    <source>
        <dbReference type="ARBA" id="ARBA00022438"/>
    </source>
</evidence>
<comment type="similarity">
    <text evidence="1 7">Belongs to the peptidase S46 family.</text>
</comment>
<keyword evidence="6 7" id="KW-0720">Serine protease</keyword>
<sequence length="723" mass="83049">MFRKISLLAIALLIQLSAVAKEGMWLPLLLKSLNEEDMQSRGFKLTAEDLYSINKSSLKDAVIRFGNGCTGEVVSDRGLLFTNHHCGYGQIQAHSSVDNDYLTEGFWAMNQAEELPNPGLTVTFIVNIADVTKKVLQGVNESMTEAERQKKINQNIETVRKEAEGSSKYKAMIKPFFYGNEYYMFLTEVYKDIRLVGAPPSSIGKFGGDTDNWMWPRHTGDFSVFRIYADKNNQPAEYAADNVPFHPKKHFKISLKGVQQGDFTLVYGFPGTTKQYLTSDAVEYVTQVTNPAKIQLRENSLAIMDAAMKASDEVRIKYAAKYARISNYYKKWIGENNGLRKLNALEKKKAFEKEFTRQLAKNPALQKKYGTLLPTFQSQYKELEKYAFATDYFRELYFYAPELIRFVSNFRKLQTNIEQLEQDKQLDNEVEKLKSATQRHFKNYDLATDQKLFATVVAMYQQKVDPSLHPEVFQMVQNKYNGDWGKYAEYVYNKSIFVREASVNDLLSNVSKKTAKKLAKDPAYQFVESFFVSYMEKTQPSYKAISDKIDRMMRDYVKAQREIFTEKTFWPDANSTLRISYGNVEGSNPRDGMEYNYFSTLEGVMEKRRTDVSKTHEFYVHDKLVDLYEKKDFGQYGQEGKMPVCFIASNHTTGGNSGSPVLDGSGNLIGINFDRSWESTMSDIMFNPEQCRNITVDIRYVLFVIDKFAGASHLVEELDLVRN</sequence>
<keyword evidence="8" id="KW-0175">Coiled coil</keyword>
<keyword evidence="10" id="KW-1185">Reference proteome</keyword>
<evidence type="ECO:0000256" key="1">
    <source>
        <dbReference type="ARBA" id="ARBA00010491"/>
    </source>
</evidence>
<accession>A0AAW9S673</accession>
<organism evidence="9 10">
    <name type="scientific">Rapidithrix thailandica</name>
    <dbReference type="NCBI Taxonomy" id="413964"/>
    <lineage>
        <taxon>Bacteria</taxon>
        <taxon>Pseudomonadati</taxon>
        <taxon>Bacteroidota</taxon>
        <taxon>Cytophagia</taxon>
        <taxon>Cytophagales</taxon>
        <taxon>Flammeovirgaceae</taxon>
        <taxon>Rapidithrix</taxon>
    </lineage>
</organism>
<proteinExistence type="inferred from homology"/>
<dbReference type="InterPro" id="IPR043504">
    <property type="entry name" value="Peptidase_S1_PA_chymotrypsin"/>
</dbReference>
<evidence type="ECO:0000313" key="9">
    <source>
        <dbReference type="EMBL" id="MEN7549007.1"/>
    </source>
</evidence>
<dbReference type="InterPro" id="IPR019500">
    <property type="entry name" value="Pep_S46"/>
</dbReference>
<evidence type="ECO:0000256" key="5">
    <source>
        <dbReference type="ARBA" id="ARBA00022801"/>
    </source>
</evidence>
<dbReference type="AlphaFoldDB" id="A0AAW9S673"/>
<keyword evidence="5 7" id="KW-0378">Hydrolase</keyword>
<evidence type="ECO:0000256" key="6">
    <source>
        <dbReference type="ARBA" id="ARBA00022825"/>
    </source>
</evidence>
<evidence type="ECO:0000256" key="8">
    <source>
        <dbReference type="SAM" id="Coils"/>
    </source>
</evidence>